<accession>A0A803PCI6</accession>
<reference evidence="2" key="2">
    <citation type="submission" date="2021-03" db="UniProtKB">
        <authorList>
            <consortium name="EnsemblPlants"/>
        </authorList>
    </citation>
    <scope>IDENTIFICATION</scope>
</reference>
<dbReference type="AlphaFoldDB" id="A0A803PCI6"/>
<evidence type="ECO:0000256" key="1">
    <source>
        <dbReference type="SAM" id="MobiDB-lite"/>
    </source>
</evidence>
<evidence type="ECO:0000313" key="2">
    <source>
        <dbReference type="EnsemblPlants" id="cds.evm.model.04.1296"/>
    </source>
</evidence>
<keyword evidence="3" id="KW-1185">Reference proteome</keyword>
<name>A0A803PCI6_CANSA</name>
<protein>
    <submittedName>
        <fullName evidence="2">Uncharacterized protein</fullName>
    </submittedName>
</protein>
<dbReference type="EnsemblPlants" id="evm.model.04.1296">
    <property type="protein sequence ID" value="cds.evm.model.04.1296"/>
    <property type="gene ID" value="evm.TU.04.1296"/>
</dbReference>
<organism evidence="2 3">
    <name type="scientific">Cannabis sativa</name>
    <name type="common">Hemp</name>
    <name type="synonym">Marijuana</name>
    <dbReference type="NCBI Taxonomy" id="3483"/>
    <lineage>
        <taxon>Eukaryota</taxon>
        <taxon>Viridiplantae</taxon>
        <taxon>Streptophyta</taxon>
        <taxon>Embryophyta</taxon>
        <taxon>Tracheophyta</taxon>
        <taxon>Spermatophyta</taxon>
        <taxon>Magnoliopsida</taxon>
        <taxon>eudicotyledons</taxon>
        <taxon>Gunneridae</taxon>
        <taxon>Pentapetalae</taxon>
        <taxon>rosids</taxon>
        <taxon>fabids</taxon>
        <taxon>Rosales</taxon>
        <taxon>Cannabaceae</taxon>
        <taxon>Cannabis</taxon>
    </lineage>
</organism>
<dbReference type="Proteomes" id="UP000596661">
    <property type="component" value="Chromosome 4"/>
</dbReference>
<dbReference type="EMBL" id="UZAU01000384">
    <property type="status" value="NOT_ANNOTATED_CDS"/>
    <property type="molecule type" value="Genomic_DNA"/>
</dbReference>
<proteinExistence type="predicted"/>
<feature type="region of interest" description="Disordered" evidence="1">
    <location>
        <begin position="51"/>
        <end position="101"/>
    </location>
</feature>
<sequence length="101" mass="11097">MARAKQSCPRVPPYDPHVARVAIMGRIRVVEDATHLCEDVDPKFGQVEAPEVDQGVESSDFESEVEKDAPIRRRTYRTGSVLHNNPLGGCDANGEPLNKLG</sequence>
<evidence type="ECO:0000313" key="3">
    <source>
        <dbReference type="Proteomes" id="UP000596661"/>
    </source>
</evidence>
<dbReference type="Gramene" id="evm.model.04.1296">
    <property type="protein sequence ID" value="cds.evm.model.04.1296"/>
    <property type="gene ID" value="evm.TU.04.1296"/>
</dbReference>
<reference evidence="2" key="1">
    <citation type="submission" date="2018-11" db="EMBL/GenBank/DDBJ databases">
        <authorList>
            <person name="Grassa J C."/>
        </authorList>
    </citation>
    <scope>NUCLEOTIDE SEQUENCE [LARGE SCALE GENOMIC DNA]</scope>
</reference>